<keyword evidence="3" id="KW-1185">Reference proteome</keyword>
<reference evidence="2 3" key="1">
    <citation type="submission" date="2013-10" db="EMBL/GenBank/DDBJ databases">
        <authorList>
            <person name="Wang G."/>
            <person name="Zhuang W."/>
        </authorList>
    </citation>
    <scope>NUCLEOTIDE SEQUENCE [LARGE SCALE GENOMIC DNA]</scope>
    <source>
        <strain evidence="2 3">DSM 20118</strain>
    </source>
</reference>
<evidence type="ECO:0000256" key="1">
    <source>
        <dbReference type="SAM" id="MobiDB-lite"/>
    </source>
</evidence>
<evidence type="ECO:0000313" key="2">
    <source>
        <dbReference type="EMBL" id="KGM03413.1"/>
    </source>
</evidence>
<protein>
    <submittedName>
        <fullName evidence="2">Uncharacterized protein</fullName>
    </submittedName>
</protein>
<evidence type="ECO:0000313" key="3">
    <source>
        <dbReference type="Proteomes" id="UP000029833"/>
    </source>
</evidence>
<dbReference type="EMBL" id="AXNT01000014">
    <property type="protein sequence ID" value="KGM03413.1"/>
    <property type="molecule type" value="Genomic_DNA"/>
</dbReference>
<comment type="caution">
    <text evidence="2">The sequence shown here is derived from an EMBL/GenBank/DDBJ whole genome shotgun (WGS) entry which is preliminary data.</text>
</comment>
<gene>
    <name evidence="2" type="ORF">Q760_04045</name>
</gene>
<proteinExistence type="predicted"/>
<feature type="region of interest" description="Disordered" evidence="1">
    <location>
        <begin position="160"/>
        <end position="191"/>
    </location>
</feature>
<feature type="compositionally biased region" description="Basic and acidic residues" evidence="1">
    <location>
        <begin position="169"/>
        <end position="184"/>
    </location>
</feature>
<accession>A0A0A0BB88</accession>
<dbReference type="AlphaFoldDB" id="A0A0A0BB88"/>
<sequence>MRAPARAFQSATYERWSETAASPLVRRWISSAITRRSRRVVVRGRPFAWSASSLPRQDGALTRFADAPHLWREEGFPDVVLALRTVRHRRSAVRPFTSEAASAAKRDPDARAARAMLNENAAPADPDVPHLERLVIVRASNIKRTHSDDVGELAVTKLPAGRPVLHEVPPGDRAEFAQEDDKWQPPETQPQ</sequence>
<name>A0A0A0BB88_9CELL</name>
<dbReference type="Proteomes" id="UP000029833">
    <property type="component" value="Unassembled WGS sequence"/>
</dbReference>
<organism evidence="2 3">
    <name type="scientific">Cellulomonas cellasea DSM 20118</name>
    <dbReference type="NCBI Taxonomy" id="1408250"/>
    <lineage>
        <taxon>Bacteria</taxon>
        <taxon>Bacillati</taxon>
        <taxon>Actinomycetota</taxon>
        <taxon>Actinomycetes</taxon>
        <taxon>Micrococcales</taxon>
        <taxon>Cellulomonadaceae</taxon>
        <taxon>Cellulomonas</taxon>
    </lineage>
</organism>